<dbReference type="Pfam" id="PF00155">
    <property type="entry name" value="Aminotran_1_2"/>
    <property type="match status" value="1"/>
</dbReference>
<sequence>MFDIRPKLTSRIELGGSDVVEQMFAAARDPELISFGAGVPAPDLLPVEAMSRATVRAFQTFGATMLNYDGSYGLQPLRHYIATQRLAGLNIQASADDICILSGSQQGLDLIARLFLNDGDSIIVEAPTYPGAINTFAPFHPRYITVGMDAEGMKMDELEAALRANPDTKFIYTVPDYQNPSGITMSLERRRKLVALARQYGVLIVEDSPYCELGFDNEKMPAIRSLDDNGLVIHLGSFSKILSPGVRIGWVCAQADIIKLFRRAKEAADFQSCTTTQYMLLQYLQDNDLDQLIKNNNRVYRERRDACVDALADSMPGNVRFTRPDGGFFCWLTVDGVNTSELLMRAIQTARIAYVPGESAFANGGDHNTIRLSFSQKEPHEIKDGIHRLAELLK</sequence>
<dbReference type="GO" id="GO:1901605">
    <property type="term" value="P:alpha-amino acid metabolic process"/>
    <property type="evidence" value="ECO:0007669"/>
    <property type="project" value="TreeGrafter"/>
</dbReference>
<comment type="caution">
    <text evidence="8">The sequence shown here is derived from an EMBL/GenBank/DDBJ whole genome shotgun (WGS) entry which is preliminary data.</text>
</comment>
<gene>
    <name evidence="8" type="ORF">JYP50_14510</name>
</gene>
<keyword evidence="5" id="KW-0808">Transferase</keyword>
<dbReference type="GO" id="GO:0008483">
    <property type="term" value="F:transaminase activity"/>
    <property type="evidence" value="ECO:0007669"/>
    <property type="project" value="UniProtKB-KW"/>
</dbReference>
<evidence type="ECO:0000256" key="3">
    <source>
        <dbReference type="ARBA" id="ARBA00011738"/>
    </source>
</evidence>
<evidence type="ECO:0000313" key="8">
    <source>
        <dbReference type="EMBL" id="MBN7797819.1"/>
    </source>
</evidence>
<keyword evidence="9" id="KW-1185">Reference proteome</keyword>
<evidence type="ECO:0000313" key="9">
    <source>
        <dbReference type="Proteomes" id="UP000664303"/>
    </source>
</evidence>
<accession>A0A939IJM3</accession>
<dbReference type="AlphaFoldDB" id="A0A939IJM3"/>
<evidence type="ECO:0000256" key="4">
    <source>
        <dbReference type="ARBA" id="ARBA00022576"/>
    </source>
</evidence>
<reference evidence="8" key="1">
    <citation type="submission" date="2021-02" db="EMBL/GenBank/DDBJ databases">
        <title>PHA producing bacteria isolated from coastal sediment in Guangdong, Shenzhen.</title>
        <authorList>
            <person name="Zheng W."/>
            <person name="Yu S."/>
            <person name="Huang Y."/>
        </authorList>
    </citation>
    <scope>NUCLEOTIDE SEQUENCE</scope>
    <source>
        <strain evidence="8">TN14-10</strain>
    </source>
</reference>
<evidence type="ECO:0000256" key="6">
    <source>
        <dbReference type="ARBA" id="ARBA00022898"/>
    </source>
</evidence>
<dbReference type="CDD" id="cd00609">
    <property type="entry name" value="AAT_like"/>
    <property type="match status" value="1"/>
</dbReference>
<dbReference type="GO" id="GO:0030170">
    <property type="term" value="F:pyridoxal phosphate binding"/>
    <property type="evidence" value="ECO:0007669"/>
    <property type="project" value="InterPro"/>
</dbReference>
<protein>
    <submittedName>
        <fullName evidence="8">PLP-dependent aminotransferase family protein</fullName>
    </submittedName>
</protein>
<dbReference type="InterPro" id="IPR004839">
    <property type="entry name" value="Aminotransferase_I/II_large"/>
</dbReference>
<evidence type="ECO:0000259" key="7">
    <source>
        <dbReference type="Pfam" id="PF00155"/>
    </source>
</evidence>
<dbReference type="Gene3D" id="3.90.1150.10">
    <property type="entry name" value="Aspartate Aminotransferase, domain 1"/>
    <property type="match status" value="1"/>
</dbReference>
<proteinExistence type="inferred from homology"/>
<dbReference type="EMBL" id="JAFKCZ010000010">
    <property type="protein sequence ID" value="MBN7797819.1"/>
    <property type="molecule type" value="Genomic_DNA"/>
</dbReference>
<name>A0A939IJM3_9GAMM</name>
<dbReference type="PANTHER" id="PTHR42790:SF19">
    <property type="entry name" value="KYNURENINE_ALPHA-AMINOADIPATE AMINOTRANSFERASE, MITOCHONDRIAL"/>
    <property type="match status" value="1"/>
</dbReference>
<dbReference type="InterPro" id="IPR050859">
    <property type="entry name" value="Class-I_PLP-dep_aminotransf"/>
</dbReference>
<dbReference type="SUPFAM" id="SSF53383">
    <property type="entry name" value="PLP-dependent transferases"/>
    <property type="match status" value="1"/>
</dbReference>
<dbReference type="FunFam" id="3.40.640.10:FF:000053">
    <property type="entry name" value="Aminotransferase, class I"/>
    <property type="match status" value="1"/>
</dbReference>
<evidence type="ECO:0000256" key="1">
    <source>
        <dbReference type="ARBA" id="ARBA00001933"/>
    </source>
</evidence>
<comment type="subunit">
    <text evidence="3">Homodimer.</text>
</comment>
<evidence type="ECO:0000256" key="2">
    <source>
        <dbReference type="ARBA" id="ARBA00007441"/>
    </source>
</evidence>
<comment type="cofactor">
    <cofactor evidence="1">
        <name>pyridoxal 5'-phosphate</name>
        <dbReference type="ChEBI" id="CHEBI:597326"/>
    </cofactor>
</comment>
<dbReference type="Proteomes" id="UP000664303">
    <property type="component" value="Unassembled WGS sequence"/>
</dbReference>
<keyword evidence="4 8" id="KW-0032">Aminotransferase</keyword>
<dbReference type="Gene3D" id="3.40.640.10">
    <property type="entry name" value="Type I PLP-dependent aspartate aminotransferase-like (Major domain)"/>
    <property type="match status" value="1"/>
</dbReference>
<dbReference type="InterPro" id="IPR015421">
    <property type="entry name" value="PyrdxlP-dep_Trfase_major"/>
</dbReference>
<dbReference type="RefSeq" id="WP_206561265.1">
    <property type="nucleotide sequence ID" value="NZ_JAFKCZ010000010.1"/>
</dbReference>
<feature type="domain" description="Aminotransferase class I/classII large" evidence="7">
    <location>
        <begin position="32"/>
        <end position="389"/>
    </location>
</feature>
<comment type="similarity">
    <text evidence="2">Belongs to the class-I pyridoxal-phosphate-dependent aminotransferase family.</text>
</comment>
<organism evidence="8 9">
    <name type="scientific">Parahaliea mediterranea</name>
    <dbReference type="NCBI Taxonomy" id="651086"/>
    <lineage>
        <taxon>Bacteria</taxon>
        <taxon>Pseudomonadati</taxon>
        <taxon>Pseudomonadota</taxon>
        <taxon>Gammaproteobacteria</taxon>
        <taxon>Cellvibrionales</taxon>
        <taxon>Halieaceae</taxon>
        <taxon>Parahaliea</taxon>
    </lineage>
</organism>
<keyword evidence="6" id="KW-0663">Pyridoxal phosphate</keyword>
<dbReference type="InterPro" id="IPR015422">
    <property type="entry name" value="PyrdxlP-dep_Trfase_small"/>
</dbReference>
<dbReference type="PANTHER" id="PTHR42790">
    <property type="entry name" value="AMINOTRANSFERASE"/>
    <property type="match status" value="1"/>
</dbReference>
<evidence type="ECO:0000256" key="5">
    <source>
        <dbReference type="ARBA" id="ARBA00022679"/>
    </source>
</evidence>
<dbReference type="InterPro" id="IPR015424">
    <property type="entry name" value="PyrdxlP-dep_Trfase"/>
</dbReference>